<dbReference type="Pfam" id="PF01408">
    <property type="entry name" value="GFO_IDH_MocA"/>
    <property type="match status" value="1"/>
</dbReference>
<evidence type="ECO:0000259" key="1">
    <source>
        <dbReference type="Pfam" id="PF01408"/>
    </source>
</evidence>
<keyword evidence="4" id="KW-1185">Reference proteome</keyword>
<feature type="domain" description="Gfo/Idh/MocA-like oxidoreductase N-terminal" evidence="1">
    <location>
        <begin position="5"/>
        <end position="134"/>
    </location>
</feature>
<evidence type="ECO:0000313" key="3">
    <source>
        <dbReference type="EMBL" id="QOV92278.1"/>
    </source>
</evidence>
<organism evidence="3 4">
    <name type="scientific">Humisphaera borealis</name>
    <dbReference type="NCBI Taxonomy" id="2807512"/>
    <lineage>
        <taxon>Bacteria</taxon>
        <taxon>Pseudomonadati</taxon>
        <taxon>Planctomycetota</taxon>
        <taxon>Phycisphaerae</taxon>
        <taxon>Tepidisphaerales</taxon>
        <taxon>Tepidisphaeraceae</taxon>
        <taxon>Humisphaera</taxon>
    </lineage>
</organism>
<dbReference type="SUPFAM" id="SSF51735">
    <property type="entry name" value="NAD(P)-binding Rossmann-fold domains"/>
    <property type="match status" value="1"/>
</dbReference>
<dbReference type="Pfam" id="PF22725">
    <property type="entry name" value="GFO_IDH_MocA_C3"/>
    <property type="match status" value="1"/>
</dbReference>
<dbReference type="Gene3D" id="3.30.360.10">
    <property type="entry name" value="Dihydrodipicolinate Reductase, domain 2"/>
    <property type="match status" value="1"/>
</dbReference>
<dbReference type="RefSeq" id="WP_206295612.1">
    <property type="nucleotide sequence ID" value="NZ_CP063458.1"/>
</dbReference>
<gene>
    <name evidence="3" type="ORF">IPV69_13335</name>
</gene>
<name>A0A7M2X3E3_9BACT</name>
<dbReference type="InterPro" id="IPR000683">
    <property type="entry name" value="Gfo/Idh/MocA-like_OxRdtase_N"/>
</dbReference>
<dbReference type="AlphaFoldDB" id="A0A7M2X3E3"/>
<feature type="domain" description="GFO/IDH/MocA-like oxidoreductase" evidence="2">
    <location>
        <begin position="148"/>
        <end position="263"/>
    </location>
</feature>
<dbReference type="PANTHER" id="PTHR43377">
    <property type="entry name" value="BILIVERDIN REDUCTASE A"/>
    <property type="match status" value="1"/>
</dbReference>
<dbReference type="KEGG" id="hbs:IPV69_13335"/>
<dbReference type="Proteomes" id="UP000593765">
    <property type="component" value="Chromosome"/>
</dbReference>
<dbReference type="InterPro" id="IPR051450">
    <property type="entry name" value="Gfo/Idh/MocA_Oxidoreductases"/>
</dbReference>
<evidence type="ECO:0000259" key="2">
    <source>
        <dbReference type="Pfam" id="PF22725"/>
    </source>
</evidence>
<evidence type="ECO:0000313" key="4">
    <source>
        <dbReference type="Proteomes" id="UP000593765"/>
    </source>
</evidence>
<proteinExistence type="predicted"/>
<dbReference type="InterPro" id="IPR055170">
    <property type="entry name" value="GFO_IDH_MocA-like_dom"/>
</dbReference>
<dbReference type="InterPro" id="IPR036291">
    <property type="entry name" value="NAD(P)-bd_dom_sf"/>
</dbReference>
<dbReference type="EMBL" id="CP063458">
    <property type="protein sequence ID" value="QOV92278.1"/>
    <property type="molecule type" value="Genomic_DNA"/>
</dbReference>
<dbReference type="GO" id="GO:0000166">
    <property type="term" value="F:nucleotide binding"/>
    <property type="evidence" value="ECO:0007669"/>
    <property type="project" value="InterPro"/>
</dbReference>
<dbReference type="PANTHER" id="PTHR43377:SF1">
    <property type="entry name" value="BILIVERDIN REDUCTASE A"/>
    <property type="match status" value="1"/>
</dbReference>
<accession>A0A7M2X3E3</accession>
<reference evidence="3 4" key="1">
    <citation type="submission" date="2020-10" db="EMBL/GenBank/DDBJ databases">
        <title>Wide distribution of Phycisphaera-like planctomycetes from WD2101 soil group in peatlands and genome analysis of the first cultivated representative.</title>
        <authorList>
            <person name="Dedysh S.N."/>
            <person name="Beletsky A.V."/>
            <person name="Ivanova A."/>
            <person name="Kulichevskaya I.S."/>
            <person name="Suzina N.E."/>
            <person name="Philippov D.A."/>
            <person name="Rakitin A.L."/>
            <person name="Mardanov A.V."/>
            <person name="Ravin N.V."/>
        </authorList>
    </citation>
    <scope>NUCLEOTIDE SEQUENCE [LARGE SCALE GENOMIC DNA]</scope>
    <source>
        <strain evidence="3 4">M1803</strain>
    </source>
</reference>
<protein>
    <submittedName>
        <fullName evidence="3">Gfo/Idh/MocA family oxidoreductase</fullName>
    </submittedName>
</protein>
<dbReference type="Gene3D" id="3.40.50.720">
    <property type="entry name" value="NAD(P)-binding Rossmann-like Domain"/>
    <property type="match status" value="1"/>
</dbReference>
<dbReference type="SUPFAM" id="SSF55347">
    <property type="entry name" value="Glyceraldehyde-3-phosphate dehydrogenase-like, C-terminal domain"/>
    <property type="match status" value="1"/>
</dbReference>
<sequence length="341" mass="36773">MNITNIGIIGLGFMGRMHYDTYAKIPEAKVMAVCDSDPRRAAGDLSGGWGNIAGAGTQRLPMDRIKGYTSVADFLANPNLQVVDVCLPTPAHVDIVTAALNAGKHVVCEKPMALTSAEARQIADAAAGAKGLFMPAMCMRFWAEWIWLRDTIKNETYGKVKSAVFRRLGVVPQGWFRNGKLSGGGIVDLHIHDVDFIYSLFGTPTTVYANGYTGPTGELDHVAAQYRYETGPAAGAIIAAEGGWTQTDGFGFRMQYLVNFEKATADFDIGRKPTLQLFKDGKAETIETTGRDGYAGELTYFLECVRNGTKPTVVTAEDAVAGLKIVEAEKKSIETGMPQGV</sequence>